<evidence type="ECO:0000313" key="4">
    <source>
        <dbReference type="EnsemblMetazoa" id="PPA07680.1"/>
    </source>
</evidence>
<reference evidence="4" key="2">
    <citation type="submission" date="2022-06" db="UniProtKB">
        <authorList>
            <consortium name="EnsemblMetazoa"/>
        </authorList>
    </citation>
    <scope>IDENTIFICATION</scope>
    <source>
        <strain evidence="4">PS312</strain>
    </source>
</reference>
<keyword evidence="3" id="KW-0732">Signal</keyword>
<feature type="region of interest" description="Disordered" evidence="1">
    <location>
        <begin position="196"/>
        <end position="224"/>
    </location>
</feature>
<feature type="transmembrane region" description="Helical" evidence="2">
    <location>
        <begin position="499"/>
        <end position="523"/>
    </location>
</feature>
<dbReference type="PANTHER" id="PTHR21559">
    <property type="entry name" value="DYSTROGLYCAN-RELATED"/>
    <property type="match status" value="1"/>
</dbReference>
<reference evidence="5" key="1">
    <citation type="journal article" date="2008" name="Nat. Genet.">
        <title>The Pristionchus pacificus genome provides a unique perspective on nematode lifestyle and parasitism.</title>
        <authorList>
            <person name="Dieterich C."/>
            <person name="Clifton S.W."/>
            <person name="Schuster L.N."/>
            <person name="Chinwalla A."/>
            <person name="Delehaunty K."/>
            <person name="Dinkelacker I."/>
            <person name="Fulton L."/>
            <person name="Fulton R."/>
            <person name="Godfrey J."/>
            <person name="Minx P."/>
            <person name="Mitreva M."/>
            <person name="Roeseler W."/>
            <person name="Tian H."/>
            <person name="Witte H."/>
            <person name="Yang S.P."/>
            <person name="Wilson R.K."/>
            <person name="Sommer R.J."/>
        </authorList>
    </citation>
    <scope>NUCLEOTIDE SEQUENCE [LARGE SCALE GENOMIC DNA]</scope>
    <source>
        <strain evidence="5">PS312</strain>
    </source>
</reference>
<dbReference type="GO" id="GO:0021675">
    <property type="term" value="P:nerve development"/>
    <property type="evidence" value="ECO:0000318"/>
    <property type="project" value="GO_Central"/>
</dbReference>
<feature type="compositionally biased region" description="Basic and acidic residues" evidence="1">
    <location>
        <begin position="566"/>
        <end position="577"/>
    </location>
</feature>
<dbReference type="InterPro" id="IPR030398">
    <property type="entry name" value="SEA_DG_dom"/>
</dbReference>
<keyword evidence="2" id="KW-0472">Membrane</keyword>
<dbReference type="PANTHER" id="PTHR21559:SF21">
    <property type="entry name" value="DYSTROGLYCAN 1"/>
    <property type="match status" value="1"/>
</dbReference>
<proteinExistence type="predicted"/>
<evidence type="ECO:0000256" key="1">
    <source>
        <dbReference type="SAM" id="MobiDB-lite"/>
    </source>
</evidence>
<dbReference type="GO" id="GO:0042383">
    <property type="term" value="C:sarcolemma"/>
    <property type="evidence" value="ECO:0000318"/>
    <property type="project" value="GO_Central"/>
</dbReference>
<dbReference type="GO" id="GO:0016203">
    <property type="term" value="P:muscle attachment"/>
    <property type="evidence" value="ECO:0000318"/>
    <property type="project" value="GO_Central"/>
</dbReference>
<feature type="region of interest" description="Disordered" evidence="1">
    <location>
        <begin position="552"/>
        <end position="613"/>
    </location>
</feature>
<name>A0A2A6CBE4_PRIPA</name>
<dbReference type="GO" id="GO:0002009">
    <property type="term" value="P:morphogenesis of an epithelium"/>
    <property type="evidence" value="ECO:0000318"/>
    <property type="project" value="GO_Central"/>
</dbReference>
<keyword evidence="2" id="KW-0812">Transmembrane</keyword>
<feature type="chain" id="PRO_5043399963" evidence="3">
    <location>
        <begin position="23"/>
        <end position="613"/>
    </location>
</feature>
<dbReference type="GO" id="GO:0043236">
    <property type="term" value="F:laminin binding"/>
    <property type="evidence" value="ECO:0000318"/>
    <property type="project" value="GO_Central"/>
</dbReference>
<organism evidence="4 5">
    <name type="scientific">Pristionchus pacificus</name>
    <name type="common">Parasitic nematode worm</name>
    <dbReference type="NCBI Taxonomy" id="54126"/>
    <lineage>
        <taxon>Eukaryota</taxon>
        <taxon>Metazoa</taxon>
        <taxon>Ecdysozoa</taxon>
        <taxon>Nematoda</taxon>
        <taxon>Chromadorea</taxon>
        <taxon>Rhabditida</taxon>
        <taxon>Rhabditina</taxon>
        <taxon>Diplogasteromorpha</taxon>
        <taxon>Diplogasteroidea</taxon>
        <taxon>Neodiplogasteridae</taxon>
        <taxon>Pristionchus</taxon>
    </lineage>
</organism>
<keyword evidence="2" id="KW-1133">Transmembrane helix</keyword>
<dbReference type="EnsemblMetazoa" id="PPA07680.1">
    <property type="protein sequence ID" value="PPA07680.1"/>
    <property type="gene ID" value="WBGene00097234"/>
</dbReference>
<dbReference type="PROSITE" id="PS51699">
    <property type="entry name" value="SEA_DG"/>
    <property type="match status" value="1"/>
</dbReference>
<protein>
    <submittedName>
        <fullName evidence="4">Dgn-1</fullName>
    </submittedName>
</protein>
<feature type="compositionally biased region" description="Basic and acidic residues" evidence="1">
    <location>
        <begin position="481"/>
        <end position="493"/>
    </location>
</feature>
<sequence length="613" mass="66502">MTRLLSSLSLLVAAVTISSSLGAPTKESKIVVAIGEPHEVPVPINAKISGPIDEPLPSWMVKDGAILKMIAPPDALPSNTIVIGDLTMEVVVKENEPTGCDSDEWAEAIVTGSPMDQWEIIKSLEQSVLISMNKIRVLPRSYSKVYRHLISTDGTWDKGEGDTVILVTAEQCGTTVVQIVERLAEEGIEALSISKGSIPSRSSRNEDPNSIFKGLGESSTDEPIGEELEMIKETTTLASTTTTRHSRATSVAYVPIKAILCNQGAFCVTELEEKTFLGSDGGVGSFNLTIEHLSGNGGVEPWVIKNGKKRSIGVIGLKAGEHTFRLRGVDRTGKEKVVSPFSITVAHDEPKNHQFKLSMYSLPTEPEHIHTTLVKLTSYLKRNIDEIKVANVSHVENDKWITFWNTSLPTTSCPTKEIAQWLRGLHHKNGAELNQDITKAFAHKPQAIHPSRLEVQWIGNCESEGAAAEKEVKMGGGMSGGRDEKGGEQPKVEETEGSLSTLITVVCILLLLLALLILIVCCVTSKRNKAQKGVINEYMTKGTPVVFPDEVDEEHEDVPASAPMLVKEERPPLRVSEHSNPLYKPPPPLASTAASPRPSAPSAHKLPPPYVPP</sequence>
<dbReference type="Pfam" id="PF05454">
    <property type="entry name" value="DAG1"/>
    <property type="match status" value="1"/>
</dbReference>
<dbReference type="InterPro" id="IPR008465">
    <property type="entry name" value="DAG1_C"/>
</dbReference>
<feature type="compositionally biased region" description="Low complexity" evidence="1">
    <location>
        <begin position="590"/>
        <end position="603"/>
    </location>
</feature>
<gene>
    <name evidence="4" type="primary">WBGene00097234</name>
</gene>
<dbReference type="Proteomes" id="UP000005239">
    <property type="component" value="Unassembled WGS sequence"/>
</dbReference>
<keyword evidence="5" id="KW-1185">Reference proteome</keyword>
<dbReference type="GO" id="GO:0007411">
    <property type="term" value="P:axon guidance"/>
    <property type="evidence" value="ECO:0000318"/>
    <property type="project" value="GO_Central"/>
</dbReference>
<evidence type="ECO:0000256" key="3">
    <source>
        <dbReference type="SAM" id="SignalP"/>
    </source>
</evidence>
<evidence type="ECO:0000313" key="5">
    <source>
        <dbReference type="Proteomes" id="UP000005239"/>
    </source>
</evidence>
<dbReference type="AlphaFoldDB" id="A0A2A6CBE4"/>
<dbReference type="OrthoDB" id="5990676at2759"/>
<feature type="signal peptide" evidence="3">
    <location>
        <begin position="1"/>
        <end position="22"/>
    </location>
</feature>
<dbReference type="GO" id="GO:0016011">
    <property type="term" value="C:dystroglycan complex"/>
    <property type="evidence" value="ECO:0000318"/>
    <property type="project" value="GO_Central"/>
</dbReference>
<feature type="region of interest" description="Disordered" evidence="1">
    <location>
        <begin position="472"/>
        <end position="493"/>
    </location>
</feature>
<evidence type="ECO:0000256" key="2">
    <source>
        <dbReference type="SAM" id="Phobius"/>
    </source>
</evidence>
<accession>A0A2A6CBE4</accession>
<accession>A0A8R1YF12</accession>